<dbReference type="RefSeq" id="WP_345248076.1">
    <property type="nucleotide sequence ID" value="NZ_BAABHD010000081.1"/>
</dbReference>
<comment type="caution">
    <text evidence="1">The sequence shown here is derived from an EMBL/GenBank/DDBJ whole genome shotgun (WGS) entry which is preliminary data.</text>
</comment>
<evidence type="ECO:0000313" key="2">
    <source>
        <dbReference type="Proteomes" id="UP001501175"/>
    </source>
</evidence>
<sequence>MLYSHTQRVDADWFLPRNLWRSIQMAYWRRLAYKEAWTPEEWVRQQKALERLNQLRGKPN</sequence>
<gene>
    <name evidence="1" type="ORF">GCM10023189_49220</name>
</gene>
<protein>
    <submittedName>
        <fullName evidence="1">Uncharacterized protein</fullName>
    </submittedName>
</protein>
<reference evidence="2" key="1">
    <citation type="journal article" date="2019" name="Int. J. Syst. Evol. Microbiol.">
        <title>The Global Catalogue of Microorganisms (GCM) 10K type strain sequencing project: providing services to taxonomists for standard genome sequencing and annotation.</title>
        <authorList>
            <consortium name="The Broad Institute Genomics Platform"/>
            <consortium name="The Broad Institute Genome Sequencing Center for Infectious Disease"/>
            <person name="Wu L."/>
            <person name="Ma J."/>
        </authorList>
    </citation>
    <scope>NUCLEOTIDE SEQUENCE [LARGE SCALE GENOMIC DNA]</scope>
    <source>
        <strain evidence="2">JCM 17927</strain>
    </source>
</reference>
<name>A0ABP8NJR2_9BACT</name>
<keyword evidence="2" id="KW-1185">Reference proteome</keyword>
<dbReference type="EMBL" id="BAABHD010000081">
    <property type="protein sequence ID" value="GAA4466690.1"/>
    <property type="molecule type" value="Genomic_DNA"/>
</dbReference>
<evidence type="ECO:0000313" key="1">
    <source>
        <dbReference type="EMBL" id="GAA4466690.1"/>
    </source>
</evidence>
<organism evidence="1 2">
    <name type="scientific">Nibrella saemangeumensis</name>
    <dbReference type="NCBI Taxonomy" id="1084526"/>
    <lineage>
        <taxon>Bacteria</taxon>
        <taxon>Pseudomonadati</taxon>
        <taxon>Bacteroidota</taxon>
        <taxon>Cytophagia</taxon>
        <taxon>Cytophagales</taxon>
        <taxon>Spirosomataceae</taxon>
        <taxon>Nibrella</taxon>
    </lineage>
</organism>
<accession>A0ABP8NJR2</accession>
<proteinExistence type="predicted"/>
<dbReference type="Proteomes" id="UP001501175">
    <property type="component" value="Unassembled WGS sequence"/>
</dbReference>